<accession>A0A8T2NDP4</accession>
<keyword evidence="2" id="KW-1185">Reference proteome</keyword>
<comment type="caution">
    <text evidence="1">The sequence shown here is derived from an EMBL/GenBank/DDBJ whole genome shotgun (WGS) entry which is preliminary data.</text>
</comment>
<dbReference type="Proteomes" id="UP000824540">
    <property type="component" value="Unassembled WGS sequence"/>
</dbReference>
<evidence type="ECO:0000313" key="2">
    <source>
        <dbReference type="Proteomes" id="UP000824540"/>
    </source>
</evidence>
<protein>
    <submittedName>
        <fullName evidence="1">Uncharacterized protein</fullName>
    </submittedName>
</protein>
<dbReference type="AlphaFoldDB" id="A0A8T2NDP4"/>
<dbReference type="EMBL" id="JAFBMS010000088">
    <property type="protein sequence ID" value="KAG9337430.1"/>
    <property type="molecule type" value="Genomic_DNA"/>
</dbReference>
<proteinExistence type="predicted"/>
<evidence type="ECO:0000313" key="1">
    <source>
        <dbReference type="EMBL" id="KAG9337430.1"/>
    </source>
</evidence>
<reference evidence="1" key="1">
    <citation type="thesis" date="2021" institute="BYU ScholarsArchive" country="Provo, UT, USA">
        <title>Applications of and Algorithms for Genome Assembly and Genomic Analyses with an Emphasis on Marine Teleosts.</title>
        <authorList>
            <person name="Pickett B.D."/>
        </authorList>
    </citation>
    <scope>NUCLEOTIDE SEQUENCE</scope>
    <source>
        <strain evidence="1">HI-2016</strain>
    </source>
</reference>
<name>A0A8T2NDP4_9TELE</name>
<gene>
    <name evidence="1" type="ORF">JZ751_028721</name>
</gene>
<organism evidence="1 2">
    <name type="scientific">Albula glossodonta</name>
    <name type="common">roundjaw bonefish</name>
    <dbReference type="NCBI Taxonomy" id="121402"/>
    <lineage>
        <taxon>Eukaryota</taxon>
        <taxon>Metazoa</taxon>
        <taxon>Chordata</taxon>
        <taxon>Craniata</taxon>
        <taxon>Vertebrata</taxon>
        <taxon>Euteleostomi</taxon>
        <taxon>Actinopterygii</taxon>
        <taxon>Neopterygii</taxon>
        <taxon>Teleostei</taxon>
        <taxon>Albuliformes</taxon>
        <taxon>Albulidae</taxon>
        <taxon>Albula</taxon>
    </lineage>
</organism>
<sequence length="180" mass="20165">MNLVRHCIKCSAEGRRAEKREEWKLRLRQKGDSLSPPGTGKNVSVPAEFSPGTFGITIFMSLQLASVPLAPQHKTLELKCMHAKCVSLSNYSMEYVDTRLFEHSKKHHRNLREPVPFRPTLPLAGGGPALQLWTGLQMVIAAHFETGSFLNETDDDCCSLWELEWSDSDACDSELVSSTF</sequence>